<dbReference type="GeneID" id="14693891"/>
<evidence type="ECO:0000256" key="2">
    <source>
        <dbReference type="ARBA" id="ARBA00022771"/>
    </source>
</evidence>
<sequence>MADDILQCVHKEFKYVLISSDINDKIKELTFSGSERKFQGVLASYFRRIIFDEKGKNELKDSIKEKLKISKENDDARNGQNGGELNGEQSGQQNGEQSGQQNGQQNGGELNASAITPDLINNAVESSQTYQIIPLTIPTEKTNFFAVNCYIDDIGRIKKLPYNSRASRICSTEIYGDAFLSKTYDNEDFRRCDFTISEYEQFLQNPPKAENRWDQAQAMQDLLKQMQAQKEEKTAVSPPTERPNVCEHCYTEKNLKRCGKCKKVYYCSIECQRKDFVFHKRICL</sequence>
<keyword evidence="1" id="KW-0479">Metal-binding</keyword>
<evidence type="ECO:0000313" key="8">
    <source>
        <dbReference type="Proteomes" id="UP000006319"/>
    </source>
</evidence>
<feature type="compositionally biased region" description="Low complexity" evidence="5">
    <location>
        <begin position="86"/>
        <end position="111"/>
    </location>
</feature>
<dbReference type="VEuPathDB" id="PlasmoDB:PCYB_115420"/>
<dbReference type="PROSITE" id="PS50865">
    <property type="entry name" value="ZF_MYND_2"/>
    <property type="match status" value="1"/>
</dbReference>
<dbReference type="PhylomeDB" id="K6VE54"/>
<dbReference type="AlphaFoldDB" id="K6VE54"/>
<feature type="region of interest" description="Disordered" evidence="5">
    <location>
        <begin position="70"/>
        <end position="112"/>
    </location>
</feature>
<accession>K6VE54</accession>
<dbReference type="eggNOG" id="ENOG502QR83">
    <property type="taxonomic scope" value="Eukaryota"/>
</dbReference>
<evidence type="ECO:0000256" key="5">
    <source>
        <dbReference type="SAM" id="MobiDB-lite"/>
    </source>
</evidence>
<dbReference type="GO" id="GO:0008270">
    <property type="term" value="F:zinc ion binding"/>
    <property type="evidence" value="ECO:0007669"/>
    <property type="project" value="UniProtKB-KW"/>
</dbReference>
<evidence type="ECO:0000259" key="6">
    <source>
        <dbReference type="PROSITE" id="PS50865"/>
    </source>
</evidence>
<reference evidence="7 8" key="1">
    <citation type="journal article" date="2012" name="Nat. Genet.">
        <title>Plasmodium cynomolgi genome sequences provide insight into Plasmodium vivax and the monkey malaria clade.</title>
        <authorList>
            <person name="Tachibana S."/>
            <person name="Sullivan S.A."/>
            <person name="Kawai S."/>
            <person name="Nakamura S."/>
            <person name="Kim H.R."/>
            <person name="Goto N."/>
            <person name="Arisue N."/>
            <person name="Palacpac N.M.Q."/>
            <person name="Honma H."/>
            <person name="Yagi M."/>
            <person name="Tougan T."/>
            <person name="Katakai Y."/>
            <person name="Kaneko O."/>
            <person name="Mita T."/>
            <person name="Kita K."/>
            <person name="Yasutomi Y."/>
            <person name="Sutton P.L."/>
            <person name="Shakhbatyan R."/>
            <person name="Horii T."/>
            <person name="Yasunaga T."/>
            <person name="Barnwell J.W."/>
            <person name="Escalante A.A."/>
            <person name="Carlton J.M."/>
            <person name="Tanabe K."/>
        </authorList>
    </citation>
    <scope>NUCLEOTIDE SEQUENCE [LARGE SCALE GENOMIC DNA]</scope>
    <source>
        <strain evidence="7 8">B</strain>
    </source>
</reference>
<dbReference type="OMA" id="MMLQMDS"/>
<dbReference type="Proteomes" id="UP000006319">
    <property type="component" value="Chromosome 11"/>
</dbReference>
<dbReference type="PROSITE" id="PS01360">
    <property type="entry name" value="ZF_MYND_1"/>
    <property type="match status" value="1"/>
</dbReference>
<feature type="domain" description="MYND-type" evidence="6">
    <location>
        <begin position="246"/>
        <end position="283"/>
    </location>
</feature>
<keyword evidence="3" id="KW-0862">Zinc</keyword>
<protein>
    <submittedName>
        <fullName evidence="7">MYND finger domain protein</fullName>
    </submittedName>
</protein>
<name>K6VE54_PLACD</name>
<gene>
    <name evidence="7" type="ORF">PCYB_115420</name>
</gene>
<proteinExistence type="predicted"/>
<dbReference type="KEGG" id="pcy:PCYB_115420"/>
<evidence type="ECO:0000256" key="4">
    <source>
        <dbReference type="PROSITE-ProRule" id="PRU00134"/>
    </source>
</evidence>
<dbReference type="Gene3D" id="6.10.140.2220">
    <property type="match status" value="1"/>
</dbReference>
<keyword evidence="8" id="KW-1185">Reference proteome</keyword>
<dbReference type="SUPFAM" id="SSF144232">
    <property type="entry name" value="HIT/MYND zinc finger-like"/>
    <property type="match status" value="1"/>
</dbReference>
<organism evidence="7 8">
    <name type="scientific">Plasmodium cynomolgi (strain B)</name>
    <dbReference type="NCBI Taxonomy" id="1120755"/>
    <lineage>
        <taxon>Eukaryota</taxon>
        <taxon>Sar</taxon>
        <taxon>Alveolata</taxon>
        <taxon>Apicomplexa</taxon>
        <taxon>Aconoidasida</taxon>
        <taxon>Haemosporida</taxon>
        <taxon>Plasmodiidae</taxon>
        <taxon>Plasmodium</taxon>
        <taxon>Plasmodium (Plasmodium)</taxon>
    </lineage>
</organism>
<keyword evidence="2 4" id="KW-0863">Zinc-finger</keyword>
<dbReference type="RefSeq" id="XP_004223469.1">
    <property type="nucleotide sequence ID" value="XM_004223421.1"/>
</dbReference>
<evidence type="ECO:0000313" key="7">
    <source>
        <dbReference type="EMBL" id="GAB67522.1"/>
    </source>
</evidence>
<dbReference type="OrthoDB" id="341421at2759"/>
<evidence type="ECO:0000256" key="1">
    <source>
        <dbReference type="ARBA" id="ARBA00022723"/>
    </source>
</evidence>
<evidence type="ECO:0000256" key="3">
    <source>
        <dbReference type="ARBA" id="ARBA00022833"/>
    </source>
</evidence>
<dbReference type="EMBL" id="DF157103">
    <property type="protein sequence ID" value="GAB67522.1"/>
    <property type="molecule type" value="Genomic_DNA"/>
</dbReference>
<dbReference type="Pfam" id="PF01753">
    <property type="entry name" value="zf-MYND"/>
    <property type="match status" value="1"/>
</dbReference>
<dbReference type="InterPro" id="IPR002893">
    <property type="entry name" value="Znf_MYND"/>
</dbReference>